<organism evidence="5 6">
    <name type="scientific">Asanoa hainanensis</name>
    <dbReference type="NCBI Taxonomy" id="560556"/>
    <lineage>
        <taxon>Bacteria</taxon>
        <taxon>Bacillati</taxon>
        <taxon>Actinomycetota</taxon>
        <taxon>Actinomycetes</taxon>
        <taxon>Micromonosporales</taxon>
        <taxon>Micromonosporaceae</taxon>
        <taxon>Asanoa</taxon>
    </lineage>
</organism>
<feature type="transmembrane region" description="Helical" evidence="2">
    <location>
        <begin position="118"/>
        <end position="136"/>
    </location>
</feature>
<evidence type="ECO:0000256" key="1">
    <source>
        <dbReference type="SAM" id="MobiDB-lite"/>
    </source>
</evidence>
<dbReference type="InterPro" id="IPR000160">
    <property type="entry name" value="GGDEF_dom"/>
</dbReference>
<keyword evidence="6" id="KW-1185">Reference proteome</keyword>
<dbReference type="InterPro" id="IPR035919">
    <property type="entry name" value="EAL_sf"/>
</dbReference>
<dbReference type="InterPro" id="IPR043128">
    <property type="entry name" value="Rev_trsase/Diguanyl_cyclase"/>
</dbReference>
<feature type="compositionally biased region" description="Low complexity" evidence="1">
    <location>
        <begin position="850"/>
        <end position="862"/>
    </location>
</feature>
<dbReference type="AlphaFoldDB" id="A0A239PB22"/>
<dbReference type="PANTHER" id="PTHR44757">
    <property type="entry name" value="DIGUANYLATE CYCLASE DGCP"/>
    <property type="match status" value="1"/>
</dbReference>
<feature type="transmembrane region" description="Helical" evidence="2">
    <location>
        <begin position="177"/>
        <end position="202"/>
    </location>
</feature>
<dbReference type="PROSITE" id="PS50883">
    <property type="entry name" value="EAL"/>
    <property type="match status" value="1"/>
</dbReference>
<dbReference type="SUPFAM" id="SSF55785">
    <property type="entry name" value="PYP-like sensor domain (PAS domain)"/>
    <property type="match status" value="1"/>
</dbReference>
<keyword evidence="2" id="KW-0812">Transmembrane</keyword>
<feature type="transmembrane region" description="Helical" evidence="2">
    <location>
        <begin position="276"/>
        <end position="294"/>
    </location>
</feature>
<dbReference type="SMART" id="SM00052">
    <property type="entry name" value="EAL"/>
    <property type="match status" value="1"/>
</dbReference>
<dbReference type="Pfam" id="PF00990">
    <property type="entry name" value="GGDEF"/>
    <property type="match status" value="1"/>
</dbReference>
<feature type="domain" description="GGDEF" evidence="4">
    <location>
        <begin position="596"/>
        <end position="727"/>
    </location>
</feature>
<feature type="compositionally biased region" description="Gly residues" evidence="1">
    <location>
        <begin position="819"/>
        <end position="829"/>
    </location>
</feature>
<evidence type="ECO:0000256" key="2">
    <source>
        <dbReference type="SAM" id="Phobius"/>
    </source>
</evidence>
<sequence length="1035" mass="108611">MPDGADLTVVAAHKADNYGQRAGVPLLTLTRVAYLVVIIVLAPVLYLFSATRVAAVLIAGVFSVGMIILRITHGPARNRTGWILIAVAAALMTVGDAIFAVATTGVIEAAEFPGRTDLFFLLAYFPLAVGVLRLAGWRAYRSLPTIIDISLLSLAGSLLIWITVLRPGLTSEAESTFSISVAIASCVGYVAVLAAAIAALAAARGRGNVLVIAIGVAAFLVANLVFIRARVLDSWGVSVGAGFLLLASVVAAGVATFFPEREPPVARRSSRVLRPATLFTIAVGLLVAPTVLLVEATTGAVNTATAIGVIAAVEAVLVLARLGVSVAESRRRAARNAIARIGLRRLALAANEEEILAALRDALHGMLPPGARSGVRLARGDPVGGTTPGELVYPLDSRLTDVVADERDDAPRRTAYVTAPPRDLAEVHPSVVSLLDQAGVALARIDLAGRLNDQDRERFFQRIVSSSEEVILISREDRIEYVSPSADRMFGRDVHGDRFDDLVRTPAGDRRTWSDAENGREASISRPGGGGATVLVYRRDLRDDPTIRGVITTLHDVTAERELRRDLEHRATHDPLTGLANAALFRGSVREGQGEPDRAVLVVDVDDFKIVNDTFGHHVGDELLAIVAARITAGIRNVDLAARIGGDEFAVLLRAVDERTATEITRRISEALGQPASVAETLVNTRSSIGLALASVGDDDHTLLRNADTALYVAKAAGKGRWRQYTAGMPAPSRQRPEVRNRMAAALSAGELTLHYAPIVDLASGHVVGFEGLPRMADDGGPMSSAEIAKAADAIGRAAELGDWVLERALHDLPRLNGSGSGSGSGSGVGSSSSSGSGFGSDPGFGSASGSGASSGFSCGSSSGSGSGFGNGDGRFVGVDVFSRQLRQPDFADRVRRAIEAADADPRRLVLEIAEAELGEDTDRAWNQLDELSAAGVRVALDGYGTGTASLSHLRQPAIDVIKLDASFLADAGSPRSRQLLAAITDLAGTLRLEQVAQGVHDEAGCTTLRDLGCAYAQGPLFGPAVPVDVAETWR</sequence>
<dbReference type="Proteomes" id="UP000198362">
    <property type="component" value="Unassembled WGS sequence"/>
</dbReference>
<dbReference type="CDD" id="cd01948">
    <property type="entry name" value="EAL"/>
    <property type="match status" value="1"/>
</dbReference>
<dbReference type="EMBL" id="FZPH01000016">
    <property type="protein sequence ID" value="SNT64260.1"/>
    <property type="molecule type" value="Genomic_DNA"/>
</dbReference>
<dbReference type="SUPFAM" id="SSF141868">
    <property type="entry name" value="EAL domain-like"/>
    <property type="match status" value="2"/>
</dbReference>
<dbReference type="SMART" id="SM00267">
    <property type="entry name" value="GGDEF"/>
    <property type="match status" value="1"/>
</dbReference>
<dbReference type="CDD" id="cd00130">
    <property type="entry name" value="PAS"/>
    <property type="match status" value="1"/>
</dbReference>
<evidence type="ECO:0000313" key="5">
    <source>
        <dbReference type="EMBL" id="SNT64260.1"/>
    </source>
</evidence>
<feature type="transmembrane region" description="Helical" evidence="2">
    <location>
        <begin position="143"/>
        <end position="165"/>
    </location>
</feature>
<evidence type="ECO:0000259" key="4">
    <source>
        <dbReference type="PROSITE" id="PS50887"/>
    </source>
</evidence>
<feature type="compositionally biased region" description="Gly residues" evidence="1">
    <location>
        <begin position="837"/>
        <end position="849"/>
    </location>
</feature>
<dbReference type="Gene3D" id="3.20.20.450">
    <property type="entry name" value="EAL domain"/>
    <property type="match status" value="1"/>
</dbReference>
<feature type="domain" description="EAL" evidence="3">
    <location>
        <begin position="736"/>
        <end position="1035"/>
    </location>
</feature>
<accession>A0A239PB22</accession>
<dbReference type="InterPro" id="IPR035965">
    <property type="entry name" value="PAS-like_dom_sf"/>
</dbReference>
<dbReference type="SUPFAM" id="SSF55073">
    <property type="entry name" value="Nucleotide cyclase"/>
    <property type="match status" value="1"/>
</dbReference>
<evidence type="ECO:0000313" key="6">
    <source>
        <dbReference type="Proteomes" id="UP000198362"/>
    </source>
</evidence>
<evidence type="ECO:0000259" key="3">
    <source>
        <dbReference type="PROSITE" id="PS50883"/>
    </source>
</evidence>
<dbReference type="PROSITE" id="PS50887">
    <property type="entry name" value="GGDEF"/>
    <property type="match status" value="1"/>
</dbReference>
<feature type="transmembrane region" description="Helical" evidence="2">
    <location>
        <begin position="209"/>
        <end position="229"/>
    </location>
</feature>
<dbReference type="Gene3D" id="3.30.70.270">
    <property type="match status" value="1"/>
</dbReference>
<dbReference type="InterPro" id="IPR001633">
    <property type="entry name" value="EAL_dom"/>
</dbReference>
<feature type="transmembrane region" description="Helical" evidence="2">
    <location>
        <begin position="235"/>
        <end position="255"/>
    </location>
</feature>
<keyword evidence="2" id="KW-1133">Transmembrane helix</keyword>
<dbReference type="InterPro" id="IPR052155">
    <property type="entry name" value="Biofilm_reg_signaling"/>
</dbReference>
<dbReference type="Gene3D" id="3.30.450.20">
    <property type="entry name" value="PAS domain"/>
    <property type="match status" value="1"/>
</dbReference>
<dbReference type="InterPro" id="IPR000014">
    <property type="entry name" value="PAS"/>
</dbReference>
<dbReference type="Pfam" id="PF00563">
    <property type="entry name" value="EAL"/>
    <property type="match status" value="2"/>
</dbReference>
<gene>
    <name evidence="5" type="ORF">SAMN05421812_116175</name>
</gene>
<dbReference type="CDD" id="cd01949">
    <property type="entry name" value="GGDEF"/>
    <property type="match status" value="1"/>
</dbReference>
<name>A0A239PB22_9ACTN</name>
<keyword evidence="2" id="KW-0472">Membrane</keyword>
<reference evidence="5 6" key="1">
    <citation type="submission" date="2017-06" db="EMBL/GenBank/DDBJ databases">
        <authorList>
            <person name="Kim H.J."/>
            <person name="Triplett B.A."/>
        </authorList>
    </citation>
    <scope>NUCLEOTIDE SEQUENCE [LARGE SCALE GENOMIC DNA]</scope>
    <source>
        <strain evidence="5 6">CGMCC 4.5593</strain>
    </source>
</reference>
<feature type="transmembrane region" description="Helical" evidence="2">
    <location>
        <begin position="53"/>
        <end position="71"/>
    </location>
</feature>
<dbReference type="PANTHER" id="PTHR44757:SF2">
    <property type="entry name" value="BIOFILM ARCHITECTURE MAINTENANCE PROTEIN MBAA"/>
    <property type="match status" value="1"/>
</dbReference>
<feature type="transmembrane region" description="Helical" evidence="2">
    <location>
        <begin position="83"/>
        <end position="106"/>
    </location>
</feature>
<dbReference type="NCBIfam" id="TIGR00254">
    <property type="entry name" value="GGDEF"/>
    <property type="match status" value="1"/>
</dbReference>
<dbReference type="InterPro" id="IPR029787">
    <property type="entry name" value="Nucleotide_cyclase"/>
</dbReference>
<feature type="region of interest" description="Disordered" evidence="1">
    <location>
        <begin position="816"/>
        <end position="864"/>
    </location>
</feature>
<protein>
    <submittedName>
        <fullName evidence="5">Diguanylate cyclase (GGDEF) domain-containing protein</fullName>
    </submittedName>
</protein>
<proteinExistence type="predicted"/>
<feature type="transmembrane region" description="Helical" evidence="2">
    <location>
        <begin position="24"/>
        <end position="47"/>
    </location>
</feature>